<protein>
    <submittedName>
        <fullName evidence="1">Uncharacterized protein</fullName>
    </submittedName>
</protein>
<sequence>MTVTDQPSMADNYQFDLGGSDAKATPVVDCLRHLSTVSLKFHSHLLVLKLSAAQKTLKSSASKAVVVGIKALRQVEPHRGGTC</sequence>
<dbReference type="AlphaFoldDB" id="A0A8T1XH31"/>
<keyword evidence="2" id="KW-1185">Reference proteome</keyword>
<name>A0A8T1XH31_9BRAS</name>
<evidence type="ECO:0000313" key="1">
    <source>
        <dbReference type="EMBL" id="KAG7528947.1"/>
    </source>
</evidence>
<accession>A0A8T1XH31</accession>
<proteinExistence type="predicted"/>
<dbReference type="Proteomes" id="UP000694240">
    <property type="component" value="Unassembled WGS sequence"/>
</dbReference>
<geneLocation type="mitochondrion" evidence="1"/>
<keyword evidence="1" id="KW-0496">Mitochondrion</keyword>
<gene>
    <name evidence="1" type="ORF">ISN45_Un107g000230</name>
</gene>
<dbReference type="EMBL" id="JAEFBK010000107">
    <property type="protein sequence ID" value="KAG7528947.1"/>
    <property type="molecule type" value="Genomic_DNA"/>
</dbReference>
<comment type="caution">
    <text evidence="1">The sequence shown here is derived from an EMBL/GenBank/DDBJ whole genome shotgun (WGS) entry which is preliminary data.</text>
</comment>
<evidence type="ECO:0000313" key="2">
    <source>
        <dbReference type="Proteomes" id="UP000694240"/>
    </source>
</evidence>
<reference evidence="1 2" key="1">
    <citation type="submission" date="2020-12" db="EMBL/GenBank/DDBJ databases">
        <title>Concerted genomic and epigenomic changes stabilize Arabidopsis allopolyploids.</title>
        <authorList>
            <person name="Chen Z."/>
        </authorList>
    </citation>
    <scope>NUCLEOTIDE SEQUENCE [LARGE SCALE GENOMIC DNA]</scope>
    <source>
        <strain evidence="1">Allo738</strain>
        <tissue evidence="1">Leaf</tissue>
    </source>
</reference>
<organism evidence="1 2">
    <name type="scientific">Arabidopsis thaliana x Arabidopsis arenosa</name>
    <dbReference type="NCBI Taxonomy" id="1240361"/>
    <lineage>
        <taxon>Eukaryota</taxon>
        <taxon>Viridiplantae</taxon>
        <taxon>Streptophyta</taxon>
        <taxon>Embryophyta</taxon>
        <taxon>Tracheophyta</taxon>
        <taxon>Spermatophyta</taxon>
        <taxon>Magnoliopsida</taxon>
        <taxon>eudicotyledons</taxon>
        <taxon>Gunneridae</taxon>
        <taxon>Pentapetalae</taxon>
        <taxon>rosids</taxon>
        <taxon>malvids</taxon>
        <taxon>Brassicales</taxon>
        <taxon>Brassicaceae</taxon>
        <taxon>Camelineae</taxon>
        <taxon>Arabidopsis</taxon>
    </lineage>
</organism>